<proteinExistence type="predicted"/>
<reference evidence="2 3" key="1">
    <citation type="journal article" date="2022" name="Cell">
        <title>Repeat-based holocentromeres influence genome architecture and karyotype evolution.</title>
        <authorList>
            <person name="Hofstatter P.G."/>
            <person name="Thangavel G."/>
            <person name="Lux T."/>
            <person name="Neumann P."/>
            <person name="Vondrak T."/>
            <person name="Novak P."/>
            <person name="Zhang M."/>
            <person name="Costa L."/>
            <person name="Castellani M."/>
            <person name="Scott A."/>
            <person name="Toegelov H."/>
            <person name="Fuchs J."/>
            <person name="Mata-Sucre Y."/>
            <person name="Dias Y."/>
            <person name="Vanzela A.L.L."/>
            <person name="Huettel B."/>
            <person name="Almeida C.C.S."/>
            <person name="Simkova H."/>
            <person name="Souza G."/>
            <person name="Pedrosa-Harand A."/>
            <person name="Macas J."/>
            <person name="Mayer K.F.X."/>
            <person name="Houben A."/>
            <person name="Marques A."/>
        </authorList>
    </citation>
    <scope>NUCLEOTIDE SEQUENCE [LARGE SCALE GENOMIC DNA]</scope>
    <source>
        <strain evidence="2">RhyTen1mFocal</strain>
    </source>
</reference>
<gene>
    <name evidence="2" type="ORF">LUZ61_020223</name>
</gene>
<dbReference type="EMBL" id="JAMRDG010000002">
    <property type="protein sequence ID" value="KAJ3691059.1"/>
    <property type="molecule type" value="Genomic_DNA"/>
</dbReference>
<dbReference type="InterPro" id="IPR050942">
    <property type="entry name" value="F-box_BR-signaling"/>
</dbReference>
<dbReference type="AlphaFoldDB" id="A0AAD5ZCN2"/>
<protein>
    <recommendedName>
        <fullName evidence="1">KIB1-4 beta-propeller domain-containing protein</fullName>
    </recommendedName>
</protein>
<accession>A0AAD5ZCN2</accession>
<name>A0AAD5ZCN2_9POAL</name>
<dbReference type="Proteomes" id="UP001210211">
    <property type="component" value="Unassembled WGS sequence"/>
</dbReference>
<evidence type="ECO:0000259" key="1">
    <source>
        <dbReference type="Pfam" id="PF03478"/>
    </source>
</evidence>
<comment type="caution">
    <text evidence="2">The sequence shown here is derived from an EMBL/GenBank/DDBJ whole genome shotgun (WGS) entry which is preliminary data.</text>
</comment>
<sequence length="356" mass="41305">MEMEMAVQRDWSSLLPELLNFIAKNLSEISDFVRFRAVCTTWRLSTLITDFPPKFPWILDKRQYPYEPYMHFYSTTCNKVYTIHASKSLGKKSIGSSQGYVLICDKPTTTKQKSHNTCQFSLLNPLNNHEFPLPPCDFGSYSNFYPISPQQYQIGVNVVFLDLGFPGYKLIFCCLGQDQDNWCELKSGYDVDFQFFHLKSMLFTVKEYTGVIEVTDFTSGTLIYVIPPVENFVVEAHYYLIDASGDILMVFQRSDSPQELYDDWFDIYRLDLSRNSSPCWVKVNNIGNQALFIDSYGGFALEANDFAGVKANYIYYIEPYSWVKRIDIKTGNWELQCPLKDPESWFVPKLQHLQAQ</sequence>
<dbReference type="InterPro" id="IPR005174">
    <property type="entry name" value="KIB1-4_b-propeller"/>
</dbReference>
<keyword evidence="3" id="KW-1185">Reference proteome</keyword>
<feature type="domain" description="KIB1-4 beta-propeller" evidence="1">
    <location>
        <begin position="72"/>
        <end position="318"/>
    </location>
</feature>
<dbReference type="PANTHER" id="PTHR44259">
    <property type="entry name" value="OS07G0183000 PROTEIN-RELATED"/>
    <property type="match status" value="1"/>
</dbReference>
<evidence type="ECO:0000313" key="3">
    <source>
        <dbReference type="Proteomes" id="UP001210211"/>
    </source>
</evidence>
<organism evidence="2 3">
    <name type="scientific">Rhynchospora tenuis</name>
    <dbReference type="NCBI Taxonomy" id="198213"/>
    <lineage>
        <taxon>Eukaryota</taxon>
        <taxon>Viridiplantae</taxon>
        <taxon>Streptophyta</taxon>
        <taxon>Embryophyta</taxon>
        <taxon>Tracheophyta</taxon>
        <taxon>Spermatophyta</taxon>
        <taxon>Magnoliopsida</taxon>
        <taxon>Liliopsida</taxon>
        <taxon>Poales</taxon>
        <taxon>Cyperaceae</taxon>
        <taxon>Cyperoideae</taxon>
        <taxon>Rhynchosporeae</taxon>
        <taxon>Rhynchospora</taxon>
    </lineage>
</organism>
<dbReference type="Pfam" id="PF03478">
    <property type="entry name" value="Beta-prop_KIB1-4"/>
    <property type="match status" value="1"/>
</dbReference>
<evidence type="ECO:0000313" key="2">
    <source>
        <dbReference type="EMBL" id="KAJ3691059.1"/>
    </source>
</evidence>
<dbReference type="PANTHER" id="PTHR44259:SF114">
    <property type="entry name" value="OS06G0707300 PROTEIN"/>
    <property type="match status" value="1"/>
</dbReference>